<keyword evidence="2" id="KW-0341">Growth regulation</keyword>
<evidence type="ECO:0000256" key="5">
    <source>
        <dbReference type="ARBA" id="ARBA00022999"/>
    </source>
</evidence>
<evidence type="ECO:0000259" key="8">
    <source>
        <dbReference type="PROSITE" id="PS50001"/>
    </source>
</evidence>
<dbReference type="GO" id="GO:0035556">
    <property type="term" value="P:intracellular signal transduction"/>
    <property type="evidence" value="ECO:0007669"/>
    <property type="project" value="InterPro"/>
</dbReference>
<reference evidence="11" key="3">
    <citation type="journal article" date="2014" name="Nature">
        <title>Elephant shark genome provides unique insights into gnathostome evolution.</title>
        <authorList>
            <consortium name="International Elephant Shark Genome Sequencing Consortium"/>
            <person name="Venkatesh B."/>
            <person name="Lee A.P."/>
            <person name="Ravi V."/>
            <person name="Maurya A.K."/>
            <person name="Lian M.M."/>
            <person name="Swann J.B."/>
            <person name="Ohta Y."/>
            <person name="Flajnik M.F."/>
            <person name="Sutoh Y."/>
            <person name="Kasahara M."/>
            <person name="Hoon S."/>
            <person name="Gangu V."/>
            <person name="Roy S.W."/>
            <person name="Irimia M."/>
            <person name="Korzh V."/>
            <person name="Kondrychyn I."/>
            <person name="Lim Z.W."/>
            <person name="Tay B.H."/>
            <person name="Tohari S."/>
            <person name="Kong K.W."/>
            <person name="Ho S."/>
            <person name="Lorente-Galdos B."/>
            <person name="Quilez J."/>
            <person name="Marques-Bonet T."/>
            <person name="Raney B.J."/>
            <person name="Ingham P.W."/>
            <person name="Tay A."/>
            <person name="Hillier L.W."/>
            <person name="Minx P."/>
            <person name="Boehm T."/>
            <person name="Wilson R.K."/>
            <person name="Brenner S."/>
            <person name="Warren W.C."/>
        </authorList>
    </citation>
    <scope>NUCLEOTIDE SEQUENCE [LARGE SCALE GENOMIC DNA]</scope>
</reference>
<dbReference type="SMART" id="SM00253">
    <property type="entry name" value="SOCS"/>
    <property type="match status" value="1"/>
</dbReference>
<dbReference type="GO" id="GO:0016567">
    <property type="term" value="P:protein ubiquitination"/>
    <property type="evidence" value="ECO:0007669"/>
    <property type="project" value="UniProtKB-UniPathway"/>
</dbReference>
<dbReference type="Gene3D" id="1.10.750.20">
    <property type="entry name" value="SOCS box"/>
    <property type="match status" value="1"/>
</dbReference>
<keyword evidence="4" id="KW-0833">Ubl conjugation pathway</keyword>
<reference evidence="10" key="4">
    <citation type="submission" date="2025-08" db="UniProtKB">
        <authorList>
            <consortium name="Ensembl"/>
        </authorList>
    </citation>
    <scope>IDENTIFICATION</scope>
</reference>
<keyword evidence="5 6" id="KW-0727">SH2 domain</keyword>
<sequence>KPAHVTVAEAGAQPGQPGEPRDGARHQPQTHFSTFRSMDDYLIVNRASRYLEASGFYWGPMTVEVAHSKLKSEPPGTFLIRDSSQNNCFFSLSVSTHGEAISTRIRLRDGLFRLDCHNESFDCVMKLIEHFTVSPQKFLGKPLRKVRLQSLQEICRKRIIESFGKENTARLPLNPFFREYLDVFPFRI</sequence>
<dbReference type="InParanoid" id="A0A4W3HUJ9"/>
<dbReference type="SUPFAM" id="SSF55550">
    <property type="entry name" value="SH2 domain"/>
    <property type="match status" value="1"/>
</dbReference>
<dbReference type="InterPro" id="IPR000980">
    <property type="entry name" value="SH2"/>
</dbReference>
<dbReference type="UniPathway" id="UPA00143"/>
<evidence type="ECO:0000313" key="10">
    <source>
        <dbReference type="Ensembl" id="ENSCMIP00000019986.1"/>
    </source>
</evidence>
<dbReference type="InterPro" id="IPR036860">
    <property type="entry name" value="SH2_dom_sf"/>
</dbReference>
<proteinExistence type="predicted"/>
<dbReference type="GO" id="GO:0009968">
    <property type="term" value="P:negative regulation of signal transduction"/>
    <property type="evidence" value="ECO:0007669"/>
    <property type="project" value="UniProtKB-KW"/>
</dbReference>
<organism evidence="10 11">
    <name type="scientific">Callorhinchus milii</name>
    <name type="common">Ghost shark</name>
    <dbReference type="NCBI Taxonomy" id="7868"/>
    <lineage>
        <taxon>Eukaryota</taxon>
        <taxon>Metazoa</taxon>
        <taxon>Chordata</taxon>
        <taxon>Craniata</taxon>
        <taxon>Vertebrata</taxon>
        <taxon>Chondrichthyes</taxon>
        <taxon>Holocephali</taxon>
        <taxon>Chimaeriformes</taxon>
        <taxon>Callorhinchidae</taxon>
        <taxon>Callorhinchus</taxon>
    </lineage>
</organism>
<feature type="region of interest" description="Disordered" evidence="7">
    <location>
        <begin position="1"/>
        <end position="28"/>
    </location>
</feature>
<evidence type="ECO:0000256" key="3">
    <source>
        <dbReference type="ARBA" id="ARBA00022700"/>
    </source>
</evidence>
<reference evidence="10" key="5">
    <citation type="submission" date="2025-09" db="UniProtKB">
        <authorList>
            <consortium name="Ensembl"/>
        </authorList>
    </citation>
    <scope>IDENTIFICATION</scope>
</reference>
<evidence type="ECO:0000259" key="9">
    <source>
        <dbReference type="PROSITE" id="PS50225"/>
    </source>
</evidence>
<keyword evidence="3" id="KW-0734">Signal transduction inhibitor</keyword>
<dbReference type="Proteomes" id="UP000314986">
    <property type="component" value="Unassembled WGS sequence"/>
</dbReference>
<dbReference type="GO" id="GO:0046935">
    <property type="term" value="F:1-phosphatidylinositol-3-kinase regulator activity"/>
    <property type="evidence" value="ECO:0007669"/>
    <property type="project" value="TreeGrafter"/>
</dbReference>
<dbReference type="SUPFAM" id="SSF158235">
    <property type="entry name" value="SOCS box-like"/>
    <property type="match status" value="1"/>
</dbReference>
<evidence type="ECO:0000256" key="4">
    <source>
        <dbReference type="ARBA" id="ARBA00022786"/>
    </source>
</evidence>
<evidence type="ECO:0000313" key="11">
    <source>
        <dbReference type="Proteomes" id="UP000314986"/>
    </source>
</evidence>
<dbReference type="PANTHER" id="PTHR10155:SF4">
    <property type="entry name" value="SUPPRESSOR OF CYTOKINE SIGNALING 1"/>
    <property type="match status" value="1"/>
</dbReference>
<dbReference type="GO" id="GO:0005942">
    <property type="term" value="C:phosphatidylinositol 3-kinase complex"/>
    <property type="evidence" value="ECO:0007669"/>
    <property type="project" value="TreeGrafter"/>
</dbReference>
<keyword evidence="11" id="KW-1185">Reference proteome</keyword>
<dbReference type="Ensembl" id="ENSCMIT00000020358.1">
    <property type="protein sequence ID" value="ENSCMIP00000019986.1"/>
    <property type="gene ID" value="ENSCMIG00000009266.1"/>
</dbReference>
<name>A0A4W3HUJ9_CALMI</name>
<dbReference type="InterPro" id="IPR036036">
    <property type="entry name" value="SOCS_box-like_dom_sf"/>
</dbReference>
<reference evidence="11" key="2">
    <citation type="journal article" date="2007" name="PLoS Biol.">
        <title>Survey sequencing and comparative analysis of the elephant shark (Callorhinchus milii) genome.</title>
        <authorList>
            <person name="Venkatesh B."/>
            <person name="Kirkness E.F."/>
            <person name="Loh Y.H."/>
            <person name="Halpern A.L."/>
            <person name="Lee A.P."/>
            <person name="Johnson J."/>
            <person name="Dandona N."/>
            <person name="Viswanathan L.D."/>
            <person name="Tay A."/>
            <person name="Venter J.C."/>
            <person name="Strausberg R.L."/>
            <person name="Brenner S."/>
        </authorList>
    </citation>
    <scope>NUCLEOTIDE SEQUENCE [LARGE SCALE GENOMIC DNA]</scope>
</reference>
<dbReference type="AlphaFoldDB" id="A0A4W3HUJ9"/>
<reference evidence="11" key="1">
    <citation type="journal article" date="2006" name="Science">
        <title>Ancient noncoding elements conserved in the human genome.</title>
        <authorList>
            <person name="Venkatesh B."/>
            <person name="Kirkness E.F."/>
            <person name="Loh Y.H."/>
            <person name="Halpern A.L."/>
            <person name="Lee A.P."/>
            <person name="Johnson J."/>
            <person name="Dandona N."/>
            <person name="Viswanathan L.D."/>
            <person name="Tay A."/>
            <person name="Venter J.C."/>
            <person name="Strausberg R.L."/>
            <person name="Brenner S."/>
        </authorList>
    </citation>
    <scope>NUCLEOTIDE SEQUENCE [LARGE SCALE GENOMIC DNA]</scope>
</reference>
<dbReference type="Gene3D" id="3.30.505.10">
    <property type="entry name" value="SH2 domain"/>
    <property type="match status" value="1"/>
</dbReference>
<feature type="domain" description="SH2" evidence="8">
    <location>
        <begin position="56"/>
        <end position="132"/>
    </location>
</feature>
<dbReference type="GO" id="GO:0046854">
    <property type="term" value="P:phosphatidylinositol phosphate biosynthetic process"/>
    <property type="evidence" value="ECO:0007669"/>
    <property type="project" value="TreeGrafter"/>
</dbReference>
<comment type="pathway">
    <text evidence="1">Protein modification; protein ubiquitination.</text>
</comment>
<dbReference type="OMA" id="YCSITRA"/>
<evidence type="ECO:0000256" key="7">
    <source>
        <dbReference type="SAM" id="MobiDB-lite"/>
    </source>
</evidence>
<dbReference type="Pfam" id="PF00017">
    <property type="entry name" value="SH2"/>
    <property type="match status" value="1"/>
</dbReference>
<feature type="domain" description="SOCS box" evidence="9">
    <location>
        <begin position="138"/>
        <end position="187"/>
    </location>
</feature>
<dbReference type="STRING" id="7868.ENSCMIP00000019986"/>
<dbReference type="PROSITE" id="PS50001">
    <property type="entry name" value="SH2"/>
    <property type="match status" value="1"/>
</dbReference>
<accession>A0A4W3HUJ9</accession>
<dbReference type="SMART" id="SM00252">
    <property type="entry name" value="SH2"/>
    <property type="match status" value="1"/>
</dbReference>
<dbReference type="FunCoup" id="A0A4W3HUJ9">
    <property type="interactions" value="72"/>
</dbReference>
<evidence type="ECO:0000256" key="6">
    <source>
        <dbReference type="PROSITE-ProRule" id="PRU00191"/>
    </source>
</evidence>
<protein>
    <submittedName>
        <fullName evidence="10">Suppressor of cytokine signaling 1a</fullName>
    </submittedName>
</protein>
<dbReference type="PROSITE" id="PS50225">
    <property type="entry name" value="SOCS"/>
    <property type="match status" value="1"/>
</dbReference>
<evidence type="ECO:0000256" key="2">
    <source>
        <dbReference type="ARBA" id="ARBA00022604"/>
    </source>
</evidence>
<dbReference type="GeneTree" id="ENSGT00940000161164"/>
<dbReference type="InterPro" id="IPR001496">
    <property type="entry name" value="SOCS_box"/>
</dbReference>
<dbReference type="PANTHER" id="PTHR10155">
    <property type="entry name" value="PHOSPHATIDYLINOSITOL 3-KINASE REGULATORY SUBUNIT"/>
    <property type="match status" value="1"/>
</dbReference>
<evidence type="ECO:0000256" key="1">
    <source>
        <dbReference type="ARBA" id="ARBA00004906"/>
    </source>
</evidence>